<evidence type="ECO:0000256" key="1">
    <source>
        <dbReference type="ARBA" id="ARBA00005568"/>
    </source>
</evidence>
<dbReference type="AlphaFoldDB" id="A0A370T9T3"/>
<comment type="caution">
    <text evidence="5">The sequence shown here is derived from an EMBL/GenBank/DDBJ whole genome shotgun (WGS) entry which is preliminary data.</text>
</comment>
<dbReference type="PANTHER" id="PTHR30502:SF0">
    <property type="entry name" value="PHOSPHOENOLPYRUVATE CARBOXYLASE FAMILY PROTEIN"/>
    <property type="match status" value="1"/>
</dbReference>
<sequence length="290" mass="30655">MASFDNVLLTKASAGWLCKALGIRLVTNPLVVQLAKNAGFDALFIDLEHSTFSLADASAIACAGLLSGLTPFVRVPYQCGIGFVQQVLDGGGMGVIFPHIHSAVDARVAVEACKFPPWGRRSMWGQQPALGLRMMPFNKIVEVCDSVGSSVLLMIEAADSIENIDSIAAVDGVDVLLVGCLDLSTDMGMPGKYEARAFRAALESVSAACQRHGRLMGLAGLYNNPEIQDWAINTLKVRFIMCQQDSNILAAGAIECAAEVSSVDRTAPMPSKVVNGAVKETKVPATANGI</sequence>
<dbReference type="GO" id="GO:0016832">
    <property type="term" value="F:aldehyde-lyase activity"/>
    <property type="evidence" value="ECO:0007669"/>
    <property type="project" value="TreeGrafter"/>
</dbReference>
<keyword evidence="6" id="KW-1185">Reference proteome</keyword>
<protein>
    <submittedName>
        <fullName evidence="5">2-keto-3-deoxy-L-rhamnonate aldolase</fullName>
    </submittedName>
</protein>
<accession>A0A370T9T3</accession>
<dbReference type="EMBL" id="NPIC01000015">
    <property type="protein sequence ID" value="RDL30419.1"/>
    <property type="molecule type" value="Genomic_DNA"/>
</dbReference>
<dbReference type="GeneID" id="43603146"/>
<proteinExistence type="inferred from homology"/>
<evidence type="ECO:0000256" key="3">
    <source>
        <dbReference type="ARBA" id="ARBA00023239"/>
    </source>
</evidence>
<name>A0A370T9T3_9HELO</name>
<dbReference type="InterPro" id="IPR040442">
    <property type="entry name" value="Pyrv_kinase-like_dom_sf"/>
</dbReference>
<evidence type="ECO:0000259" key="4">
    <source>
        <dbReference type="Pfam" id="PF03328"/>
    </source>
</evidence>
<keyword evidence="3" id="KW-0456">Lyase</keyword>
<comment type="similarity">
    <text evidence="1">Belongs to the HpcH/HpaI aldolase family.</text>
</comment>
<dbReference type="Pfam" id="PF03328">
    <property type="entry name" value="HpcH_HpaI"/>
    <property type="match status" value="1"/>
</dbReference>
<reference evidence="5 6" key="1">
    <citation type="journal article" date="2018" name="IMA Fungus">
        <title>IMA Genome-F 9: Draft genome sequence of Annulohypoxylon stygium, Aspergillus mulundensis, Berkeleyomyces basicola (syn. Thielaviopsis basicola), Ceratocystis smalleyi, two Cercospora beticola strains, Coleophoma cylindrospora, Fusarium fracticaudum, Phialophora cf. hyalina, and Morchella septimelata.</title>
        <authorList>
            <person name="Wingfield B.D."/>
            <person name="Bills G.F."/>
            <person name="Dong Y."/>
            <person name="Huang W."/>
            <person name="Nel W.J."/>
            <person name="Swalarsk-Parry B.S."/>
            <person name="Vaghefi N."/>
            <person name="Wilken P.M."/>
            <person name="An Z."/>
            <person name="de Beer Z.W."/>
            <person name="De Vos L."/>
            <person name="Chen L."/>
            <person name="Duong T.A."/>
            <person name="Gao Y."/>
            <person name="Hammerbacher A."/>
            <person name="Kikkert J.R."/>
            <person name="Li Y."/>
            <person name="Li H."/>
            <person name="Li K."/>
            <person name="Li Q."/>
            <person name="Liu X."/>
            <person name="Ma X."/>
            <person name="Naidoo K."/>
            <person name="Pethybridge S.J."/>
            <person name="Sun J."/>
            <person name="Steenkamp E.T."/>
            <person name="van der Nest M.A."/>
            <person name="van Wyk S."/>
            <person name="Wingfield M.J."/>
            <person name="Xiong C."/>
            <person name="Yue Q."/>
            <person name="Zhang X."/>
        </authorList>
    </citation>
    <scope>NUCLEOTIDE SEQUENCE [LARGE SCALE GENOMIC DNA]</scope>
    <source>
        <strain evidence="5 6">BP 5553</strain>
    </source>
</reference>
<dbReference type="GO" id="GO:0046872">
    <property type="term" value="F:metal ion binding"/>
    <property type="evidence" value="ECO:0007669"/>
    <property type="project" value="UniProtKB-KW"/>
</dbReference>
<dbReference type="InterPro" id="IPR015813">
    <property type="entry name" value="Pyrv/PenolPyrv_kinase-like_dom"/>
</dbReference>
<dbReference type="STRING" id="2656787.A0A370T9T3"/>
<dbReference type="PANTHER" id="PTHR30502">
    <property type="entry name" value="2-KETO-3-DEOXY-L-RHAMNONATE ALDOLASE"/>
    <property type="match status" value="1"/>
</dbReference>
<dbReference type="Proteomes" id="UP000254866">
    <property type="component" value="Unassembled WGS sequence"/>
</dbReference>
<dbReference type="Gene3D" id="3.20.20.60">
    <property type="entry name" value="Phosphoenolpyruvate-binding domains"/>
    <property type="match status" value="1"/>
</dbReference>
<dbReference type="InterPro" id="IPR050251">
    <property type="entry name" value="HpcH-HpaI_aldolase"/>
</dbReference>
<dbReference type="OrthoDB" id="1621678at2759"/>
<dbReference type="GO" id="GO:0005737">
    <property type="term" value="C:cytoplasm"/>
    <property type="evidence" value="ECO:0007669"/>
    <property type="project" value="TreeGrafter"/>
</dbReference>
<dbReference type="SUPFAM" id="SSF51621">
    <property type="entry name" value="Phosphoenolpyruvate/pyruvate domain"/>
    <property type="match status" value="1"/>
</dbReference>
<dbReference type="InterPro" id="IPR005000">
    <property type="entry name" value="Aldolase/citrate-lyase_domain"/>
</dbReference>
<feature type="domain" description="HpcH/HpaI aldolase/citrate lyase" evidence="4">
    <location>
        <begin position="27"/>
        <end position="213"/>
    </location>
</feature>
<keyword evidence="2" id="KW-0479">Metal-binding</keyword>
<evidence type="ECO:0000256" key="2">
    <source>
        <dbReference type="ARBA" id="ARBA00022723"/>
    </source>
</evidence>
<evidence type="ECO:0000313" key="6">
    <source>
        <dbReference type="Proteomes" id="UP000254866"/>
    </source>
</evidence>
<organism evidence="5 6">
    <name type="scientific">Venustampulla echinocandica</name>
    <dbReference type="NCBI Taxonomy" id="2656787"/>
    <lineage>
        <taxon>Eukaryota</taxon>
        <taxon>Fungi</taxon>
        <taxon>Dikarya</taxon>
        <taxon>Ascomycota</taxon>
        <taxon>Pezizomycotina</taxon>
        <taxon>Leotiomycetes</taxon>
        <taxon>Helotiales</taxon>
        <taxon>Pleuroascaceae</taxon>
        <taxon>Venustampulla</taxon>
    </lineage>
</organism>
<dbReference type="RefSeq" id="XP_031864944.1">
    <property type="nucleotide sequence ID" value="XM_032018920.1"/>
</dbReference>
<gene>
    <name evidence="5" type="ORF">BP5553_10297</name>
</gene>
<evidence type="ECO:0000313" key="5">
    <source>
        <dbReference type="EMBL" id="RDL30419.1"/>
    </source>
</evidence>